<dbReference type="Gene3D" id="3.90.1200.10">
    <property type="match status" value="1"/>
</dbReference>
<dbReference type="Proteomes" id="UP001275084">
    <property type="component" value="Unassembled WGS sequence"/>
</dbReference>
<reference evidence="4" key="2">
    <citation type="submission" date="2023-06" db="EMBL/GenBank/DDBJ databases">
        <authorList>
            <consortium name="Lawrence Berkeley National Laboratory"/>
            <person name="Haridas S."/>
            <person name="Hensen N."/>
            <person name="Bonometti L."/>
            <person name="Westerberg I."/>
            <person name="Brannstrom I.O."/>
            <person name="Guillou S."/>
            <person name="Cros-Aarteil S."/>
            <person name="Calhoun S."/>
            <person name="Kuo A."/>
            <person name="Mondo S."/>
            <person name="Pangilinan J."/>
            <person name="Riley R."/>
            <person name="Labutti K."/>
            <person name="Andreopoulos B."/>
            <person name="Lipzen A."/>
            <person name="Chen C."/>
            <person name="Yanf M."/>
            <person name="Daum C."/>
            <person name="Ng V."/>
            <person name="Clum A."/>
            <person name="Steindorff A."/>
            <person name="Ohm R."/>
            <person name="Martin F."/>
            <person name="Silar P."/>
            <person name="Natvig D."/>
            <person name="Lalanne C."/>
            <person name="Gautier V."/>
            <person name="Ament-Velasquez S.L."/>
            <person name="Kruys A."/>
            <person name="Hutchinson M.I."/>
            <person name="Powell A.J."/>
            <person name="Barry K."/>
            <person name="Miller A.N."/>
            <person name="Grigoriev I.V."/>
            <person name="Debuchy R."/>
            <person name="Gladieux P."/>
            <person name="Thoren M.H."/>
            <person name="Johannesson H."/>
        </authorList>
    </citation>
    <scope>NUCLEOTIDE SEQUENCE</scope>
    <source>
        <strain evidence="4">CBS 955.72</strain>
    </source>
</reference>
<proteinExistence type="predicted"/>
<dbReference type="Pfam" id="PF03881">
    <property type="entry name" value="Fructosamin_kin"/>
    <property type="match status" value="1"/>
</dbReference>
<comment type="catalytic activity">
    <reaction evidence="2">
        <text>N(6)-D-ribulosyl-L-lysyl-[protein] + ATP = N(6)-(3-O-phospho-D-ribulosyl)-L-lysyl-[protein] + ADP + H(+)</text>
        <dbReference type="Rhea" id="RHEA:48432"/>
        <dbReference type="Rhea" id="RHEA-COMP:12103"/>
        <dbReference type="Rhea" id="RHEA-COMP:12104"/>
        <dbReference type="ChEBI" id="CHEBI:15378"/>
        <dbReference type="ChEBI" id="CHEBI:30616"/>
        <dbReference type="ChEBI" id="CHEBI:90418"/>
        <dbReference type="ChEBI" id="CHEBI:90420"/>
        <dbReference type="ChEBI" id="CHEBI:456216"/>
        <dbReference type="EC" id="2.7.1.172"/>
    </reaction>
    <physiologicalReaction direction="left-to-right" evidence="2">
        <dbReference type="Rhea" id="RHEA:48433"/>
    </physiologicalReaction>
</comment>
<keyword evidence="4" id="KW-0808">Transferase</keyword>
<feature type="region of interest" description="Disordered" evidence="3">
    <location>
        <begin position="398"/>
        <end position="417"/>
    </location>
</feature>
<dbReference type="PANTHER" id="PTHR12149:SF8">
    <property type="entry name" value="PROTEIN-RIBULOSAMINE 3-KINASE"/>
    <property type="match status" value="1"/>
</dbReference>
<dbReference type="PANTHER" id="PTHR12149">
    <property type="entry name" value="FRUCTOSAMINE 3 KINASE-RELATED PROTEIN"/>
    <property type="match status" value="1"/>
</dbReference>
<feature type="compositionally biased region" description="Acidic residues" evidence="3">
    <location>
        <begin position="405"/>
        <end position="417"/>
    </location>
</feature>
<dbReference type="EMBL" id="JAUIQD010000006">
    <property type="protein sequence ID" value="KAK3347045.1"/>
    <property type="molecule type" value="Genomic_DNA"/>
</dbReference>
<accession>A0AAJ0MB96</accession>
<dbReference type="AlphaFoldDB" id="A0AAJ0MB96"/>
<dbReference type="SUPFAM" id="SSF56112">
    <property type="entry name" value="Protein kinase-like (PK-like)"/>
    <property type="match status" value="1"/>
</dbReference>
<reference evidence="4" key="1">
    <citation type="journal article" date="2023" name="Mol. Phylogenet. Evol.">
        <title>Genome-scale phylogeny and comparative genomics of the fungal order Sordariales.</title>
        <authorList>
            <person name="Hensen N."/>
            <person name="Bonometti L."/>
            <person name="Westerberg I."/>
            <person name="Brannstrom I.O."/>
            <person name="Guillou S."/>
            <person name="Cros-Aarteil S."/>
            <person name="Calhoun S."/>
            <person name="Haridas S."/>
            <person name="Kuo A."/>
            <person name="Mondo S."/>
            <person name="Pangilinan J."/>
            <person name="Riley R."/>
            <person name="LaButti K."/>
            <person name="Andreopoulos B."/>
            <person name="Lipzen A."/>
            <person name="Chen C."/>
            <person name="Yan M."/>
            <person name="Daum C."/>
            <person name="Ng V."/>
            <person name="Clum A."/>
            <person name="Steindorff A."/>
            <person name="Ohm R.A."/>
            <person name="Martin F."/>
            <person name="Silar P."/>
            <person name="Natvig D.O."/>
            <person name="Lalanne C."/>
            <person name="Gautier V."/>
            <person name="Ament-Velasquez S.L."/>
            <person name="Kruys A."/>
            <person name="Hutchinson M.I."/>
            <person name="Powell A.J."/>
            <person name="Barry K."/>
            <person name="Miller A.N."/>
            <person name="Grigoriev I.V."/>
            <person name="Debuchy R."/>
            <person name="Gladieux P."/>
            <person name="Hiltunen Thoren M."/>
            <person name="Johannesson H."/>
        </authorList>
    </citation>
    <scope>NUCLEOTIDE SEQUENCE</scope>
    <source>
        <strain evidence="4">CBS 955.72</strain>
    </source>
</reference>
<evidence type="ECO:0000256" key="3">
    <source>
        <dbReference type="SAM" id="MobiDB-lite"/>
    </source>
</evidence>
<protein>
    <recommendedName>
        <fullName evidence="1">protein-ribulosamine 3-kinase</fullName>
        <ecNumber evidence="1">2.7.1.172</ecNumber>
    </recommendedName>
</protein>
<dbReference type="EC" id="2.7.1.172" evidence="1"/>
<dbReference type="GO" id="GO:0102193">
    <property type="term" value="F:protein-ribulosamine 3-kinase activity"/>
    <property type="evidence" value="ECO:0007669"/>
    <property type="project" value="UniProtKB-EC"/>
</dbReference>
<keyword evidence="5" id="KW-1185">Reference proteome</keyword>
<dbReference type="InterPro" id="IPR016477">
    <property type="entry name" value="Fructo-/Ketosamine-3-kinase"/>
</dbReference>
<keyword evidence="4" id="KW-0418">Kinase</keyword>
<sequence length="417" mass="46672">MFVNIKKATSFEHVKSKAISIEHVESIIPTPSTATIRHDVDVGRHAGEEIPTDPIPKPQLGASFELDEAVVEVLPVPGSRVLTAKTYGMSLWGHTGKITVDLPGGGQETYFIKTVALGDSGRMMIEGEFESLKAINGVSSDFAPLPYAWGKYRESETYFLLAQFRGVGDQPPDPAKFTARLAEMHKKSVSPTGKFGFHITTCHAKLPQVTDCWEESWEVLYGKQLSHMINLDQEKHGSWPEFQLVCRLTLDKVIPRLLGPLQSDGRSIKPCLVHGDLWDENTATDMATGEPFVFDAGSFYAHNEYEIGNWRAARHRLSSKAYVKSYLNSENFPASEPVEEWNDRNLLYSLRFDLGTAILIPGCNQRQVVKDNMTVLCKKFFPDELRLLENQAETPLQVAIRGGGAEEEEEEEEEELE</sequence>
<evidence type="ECO:0000256" key="1">
    <source>
        <dbReference type="ARBA" id="ARBA00011961"/>
    </source>
</evidence>
<evidence type="ECO:0000256" key="2">
    <source>
        <dbReference type="ARBA" id="ARBA00048655"/>
    </source>
</evidence>
<evidence type="ECO:0000313" key="5">
    <source>
        <dbReference type="Proteomes" id="UP001275084"/>
    </source>
</evidence>
<evidence type="ECO:0000313" key="4">
    <source>
        <dbReference type="EMBL" id="KAK3347045.1"/>
    </source>
</evidence>
<dbReference type="InterPro" id="IPR011009">
    <property type="entry name" value="Kinase-like_dom_sf"/>
</dbReference>
<dbReference type="GO" id="GO:0016301">
    <property type="term" value="F:kinase activity"/>
    <property type="evidence" value="ECO:0007669"/>
    <property type="project" value="UniProtKB-KW"/>
</dbReference>
<name>A0AAJ0MB96_9PEZI</name>
<comment type="caution">
    <text evidence="4">The sequence shown here is derived from an EMBL/GenBank/DDBJ whole genome shotgun (WGS) entry which is preliminary data.</text>
</comment>
<organism evidence="4 5">
    <name type="scientific">Lasiosphaeria hispida</name>
    <dbReference type="NCBI Taxonomy" id="260671"/>
    <lineage>
        <taxon>Eukaryota</taxon>
        <taxon>Fungi</taxon>
        <taxon>Dikarya</taxon>
        <taxon>Ascomycota</taxon>
        <taxon>Pezizomycotina</taxon>
        <taxon>Sordariomycetes</taxon>
        <taxon>Sordariomycetidae</taxon>
        <taxon>Sordariales</taxon>
        <taxon>Lasiosphaeriaceae</taxon>
        <taxon>Lasiosphaeria</taxon>
    </lineage>
</organism>
<gene>
    <name evidence="4" type="ORF">B0T25DRAFT_553497</name>
</gene>